<evidence type="ECO:0000256" key="1">
    <source>
        <dbReference type="SAM" id="MobiDB-lite"/>
    </source>
</evidence>
<name>A0AAQ4DV85_AMBAM</name>
<comment type="caution">
    <text evidence="2">The sequence shown here is derived from an EMBL/GenBank/DDBJ whole genome shotgun (WGS) entry which is preliminary data.</text>
</comment>
<proteinExistence type="predicted"/>
<evidence type="ECO:0000313" key="3">
    <source>
        <dbReference type="Proteomes" id="UP001321473"/>
    </source>
</evidence>
<dbReference type="AlphaFoldDB" id="A0AAQ4DV85"/>
<protein>
    <submittedName>
        <fullName evidence="2">Uncharacterized protein</fullName>
    </submittedName>
</protein>
<sequence length="99" mass="10063">MAVVSSRRPGAEAPINCYFLQIAEDGAAKTRDTEKVGAAPYPRRYRGASPSPGLLIGDGGSVIVLLEARTGTNPDGKGLSAESPLSTTSGLGGNGKFVS</sequence>
<organism evidence="2 3">
    <name type="scientific">Amblyomma americanum</name>
    <name type="common">Lone star tick</name>
    <dbReference type="NCBI Taxonomy" id="6943"/>
    <lineage>
        <taxon>Eukaryota</taxon>
        <taxon>Metazoa</taxon>
        <taxon>Ecdysozoa</taxon>
        <taxon>Arthropoda</taxon>
        <taxon>Chelicerata</taxon>
        <taxon>Arachnida</taxon>
        <taxon>Acari</taxon>
        <taxon>Parasitiformes</taxon>
        <taxon>Ixodida</taxon>
        <taxon>Ixodoidea</taxon>
        <taxon>Ixodidae</taxon>
        <taxon>Amblyomminae</taxon>
        <taxon>Amblyomma</taxon>
    </lineage>
</organism>
<accession>A0AAQ4DV85</accession>
<reference evidence="2 3" key="1">
    <citation type="journal article" date="2023" name="Arcadia Sci">
        <title>De novo assembly of a long-read Amblyomma americanum tick genome.</title>
        <authorList>
            <person name="Chou S."/>
            <person name="Poskanzer K.E."/>
            <person name="Rollins M."/>
            <person name="Thuy-Boun P.S."/>
        </authorList>
    </citation>
    <scope>NUCLEOTIDE SEQUENCE [LARGE SCALE GENOMIC DNA]</scope>
    <source>
        <strain evidence="2">F_SG_1</strain>
        <tissue evidence="2">Salivary glands</tissue>
    </source>
</reference>
<feature type="region of interest" description="Disordered" evidence="1">
    <location>
        <begin position="71"/>
        <end position="99"/>
    </location>
</feature>
<gene>
    <name evidence="2" type="ORF">V5799_006849</name>
</gene>
<dbReference type="EMBL" id="JARKHS020026407">
    <property type="protein sequence ID" value="KAK8766375.1"/>
    <property type="molecule type" value="Genomic_DNA"/>
</dbReference>
<evidence type="ECO:0000313" key="2">
    <source>
        <dbReference type="EMBL" id="KAK8766375.1"/>
    </source>
</evidence>
<dbReference type="Proteomes" id="UP001321473">
    <property type="component" value="Unassembled WGS sequence"/>
</dbReference>
<keyword evidence="3" id="KW-1185">Reference proteome</keyword>
<feature type="compositionally biased region" description="Gly residues" evidence="1">
    <location>
        <begin position="90"/>
        <end position="99"/>
    </location>
</feature>